<dbReference type="KEGG" id="ral:Rumal_3312"/>
<evidence type="ECO:0000313" key="1">
    <source>
        <dbReference type="EMBL" id="ADU23775.1"/>
    </source>
</evidence>
<keyword evidence="1" id="KW-0614">Plasmid</keyword>
<sequence>MDIIKEINNIQTQFVQQLETIRNVYATTLYYNESNNPSSIIFGRSEDGSLFSEVDSYKCSILKASGDKYYGTVRNLLLVSLLTIFETFCDSLLQIANDYRTTQGMDIISDKKIDNYLRGNLKIRWENIFKAFDVDFSSIPTSHQNDLKLLDKYRIYRNQIVHENGKITEEFKTKVLAISNHAKELAQLDNTVSDSFYISSYNFSEGIYLFELTTKSMIRSILENLIS</sequence>
<protein>
    <recommendedName>
        <fullName evidence="3">RiboL-PSP-HEPN domain-containing protein</fullName>
    </recommendedName>
</protein>
<dbReference type="RefSeq" id="WP_013483325.1">
    <property type="nucleotide sequence ID" value="NC_014824.1"/>
</dbReference>
<dbReference type="HOGENOM" id="CLU_1218997_0_0_9"/>
<dbReference type="AlphaFoldDB" id="E6UJC9"/>
<proteinExistence type="predicted"/>
<evidence type="ECO:0008006" key="3">
    <source>
        <dbReference type="Google" id="ProtNLM"/>
    </source>
</evidence>
<dbReference type="OrthoDB" id="9864734at2"/>
<accession>E6UJC9</accession>
<geneLocation type="plasmid" evidence="1 2">
    <name>pRUMAL01</name>
</geneLocation>
<reference evidence="2" key="1">
    <citation type="journal article" date="2011" name="J. Bacteriol.">
        <title>Complete genome of the cellulolytic ruminal bacterium Ruminococcus albus 7.</title>
        <authorList>
            <person name="Suen G."/>
            <person name="Stevenson D.M."/>
            <person name="Bruce D.C."/>
            <person name="Chertkov O."/>
            <person name="Copeland A."/>
            <person name="Cheng J.F."/>
            <person name="Detter C."/>
            <person name="Detter J.C."/>
            <person name="Goodwin L.A."/>
            <person name="Han C.S."/>
            <person name="Hauser L.J."/>
            <person name="Ivanova N.N."/>
            <person name="Kyrpides N.C."/>
            <person name="Land M.L."/>
            <person name="Lapidus A."/>
            <person name="Lucas S."/>
            <person name="Ovchinnikova G."/>
            <person name="Pitluck S."/>
            <person name="Tapia R."/>
            <person name="Woyke T."/>
            <person name="Boyum J."/>
            <person name="Mead D."/>
            <person name="Weimer P.J."/>
        </authorList>
    </citation>
    <scope>NUCLEOTIDE SEQUENCE [LARGE SCALE GENOMIC DNA]</scope>
    <source>
        <strain evidence="2">ATCC 27210 / DSM 20455 / JCM 14654 / NCDO 2250 / 7</strain>
        <plasmid evidence="2">pRUMAL01</plasmid>
    </source>
</reference>
<dbReference type="Proteomes" id="UP000006919">
    <property type="component" value="Plasmid pRUMAL01"/>
</dbReference>
<evidence type="ECO:0000313" key="2">
    <source>
        <dbReference type="Proteomes" id="UP000006919"/>
    </source>
</evidence>
<gene>
    <name evidence="1" type="ordered locus">Rumal_3312</name>
</gene>
<organism evidence="1 2">
    <name type="scientific">Ruminococcus albus (strain ATCC 27210 / DSM 20455 / JCM 14654 / NCDO 2250 / 7)</name>
    <dbReference type="NCBI Taxonomy" id="697329"/>
    <lineage>
        <taxon>Bacteria</taxon>
        <taxon>Bacillati</taxon>
        <taxon>Bacillota</taxon>
        <taxon>Clostridia</taxon>
        <taxon>Eubacteriales</taxon>
        <taxon>Oscillospiraceae</taxon>
        <taxon>Ruminococcus</taxon>
    </lineage>
</organism>
<name>E6UJC9_RUMA7</name>
<dbReference type="EMBL" id="CP002404">
    <property type="protein sequence ID" value="ADU23775.1"/>
    <property type="molecule type" value="Genomic_DNA"/>
</dbReference>